<evidence type="ECO:0000313" key="2">
    <source>
        <dbReference type="Proteomes" id="UP001172386"/>
    </source>
</evidence>
<evidence type="ECO:0000313" key="1">
    <source>
        <dbReference type="EMBL" id="KAJ9659489.1"/>
    </source>
</evidence>
<proteinExistence type="predicted"/>
<organism evidence="1 2">
    <name type="scientific">Neophaeococcomyces mojaviensis</name>
    <dbReference type="NCBI Taxonomy" id="3383035"/>
    <lineage>
        <taxon>Eukaryota</taxon>
        <taxon>Fungi</taxon>
        <taxon>Dikarya</taxon>
        <taxon>Ascomycota</taxon>
        <taxon>Pezizomycotina</taxon>
        <taxon>Eurotiomycetes</taxon>
        <taxon>Chaetothyriomycetidae</taxon>
        <taxon>Chaetothyriales</taxon>
        <taxon>Chaetothyriales incertae sedis</taxon>
        <taxon>Neophaeococcomyces</taxon>
    </lineage>
</organism>
<sequence>MSSSDTLASLNSAALGADMPVVTLPTGQKVQTGTVATLLINIKKYDALAAQAETANGQEKVEFDTQIKDIEHFFLAAMPLLHKVGMFDLFIPDEWIAGTRSAGRRRVGELAKAMVEENK</sequence>
<comment type="caution">
    <text evidence="1">The sequence shown here is derived from an EMBL/GenBank/DDBJ whole genome shotgun (WGS) entry which is preliminary data.</text>
</comment>
<dbReference type="Proteomes" id="UP001172386">
    <property type="component" value="Unassembled WGS sequence"/>
</dbReference>
<gene>
    <name evidence="1" type="ORF">H2198_003064</name>
</gene>
<protein>
    <submittedName>
        <fullName evidence="1">Uncharacterized protein</fullName>
    </submittedName>
</protein>
<dbReference type="EMBL" id="JAPDRQ010000039">
    <property type="protein sequence ID" value="KAJ9659489.1"/>
    <property type="molecule type" value="Genomic_DNA"/>
</dbReference>
<reference evidence="1" key="1">
    <citation type="submission" date="2022-10" db="EMBL/GenBank/DDBJ databases">
        <title>Culturing micro-colonial fungi from biological soil crusts in the Mojave desert and describing Neophaeococcomyces mojavensis, and introducing the new genera and species Taxawa tesnikishii.</title>
        <authorList>
            <person name="Kurbessoian T."/>
            <person name="Stajich J.E."/>
        </authorList>
    </citation>
    <scope>NUCLEOTIDE SEQUENCE</scope>
    <source>
        <strain evidence="1">JES_112</strain>
    </source>
</reference>
<name>A0ACC3ACB2_9EURO</name>
<keyword evidence="2" id="KW-1185">Reference proteome</keyword>
<accession>A0ACC3ACB2</accession>